<accession>A0A5C1PW70</accession>
<reference evidence="2 3" key="1">
    <citation type="submission" date="2019-02" db="EMBL/GenBank/DDBJ databases">
        <title>Complete Genome Sequence and Methylome Analysis of Sphaerotilus natans subsp. sulfidivorans D-507.</title>
        <authorList>
            <person name="Fomenkov A."/>
            <person name="Gridneva E."/>
            <person name="Smolyakov D."/>
            <person name="Dubinina G."/>
            <person name="Vincze T."/>
            <person name="Grabovich M."/>
            <person name="Roberts R.J."/>
        </authorList>
    </citation>
    <scope>NUCLEOTIDE SEQUENCE [LARGE SCALE GENOMIC DNA]</scope>
    <source>
        <strain evidence="2 3">D-507</strain>
    </source>
</reference>
<gene>
    <name evidence="1" type="ORF">ABIC99_002574</name>
    <name evidence="2" type="ORF">EWH46_00585</name>
</gene>
<keyword evidence="4" id="KW-1185">Reference proteome</keyword>
<dbReference type="KEGG" id="snn:EWH46_00585"/>
<dbReference type="EMBL" id="JBEPLS010000009">
    <property type="protein sequence ID" value="MET3604753.1"/>
    <property type="molecule type" value="Genomic_DNA"/>
</dbReference>
<evidence type="ECO:0000313" key="3">
    <source>
        <dbReference type="Proteomes" id="UP000323522"/>
    </source>
</evidence>
<protein>
    <submittedName>
        <fullName evidence="2">Uncharacterized protein</fullName>
    </submittedName>
</protein>
<dbReference type="EMBL" id="CP035708">
    <property type="protein sequence ID" value="QEM99410.1"/>
    <property type="molecule type" value="Genomic_DNA"/>
</dbReference>
<sequence length="67" mass="7134">MNAHAEARTEFLLKADAAHQAPSFSDMRRAPSSELGYEAALPFLPFLSCGDAPGLPSAPLLDGWFTA</sequence>
<reference evidence="1 4" key="2">
    <citation type="submission" date="2024-06" db="EMBL/GenBank/DDBJ databases">
        <title>Genomic Encyclopedia of Type Strains, Phase IV (KMG-IV): sequencing the most valuable type-strain genomes for metagenomic binning, comparative biology and taxonomic classification.</title>
        <authorList>
            <person name="Goeker M."/>
        </authorList>
    </citation>
    <scope>NUCLEOTIDE SEQUENCE [LARGE SCALE GENOMIC DNA]</scope>
    <source>
        <strain evidence="1 4">D-501</strain>
    </source>
</reference>
<name>A0A5C1PW70_9BURK</name>
<dbReference type="RefSeq" id="WP_149502120.1">
    <property type="nucleotide sequence ID" value="NZ_CP035708.1"/>
</dbReference>
<evidence type="ECO:0000313" key="2">
    <source>
        <dbReference type="EMBL" id="QEM99410.1"/>
    </source>
</evidence>
<proteinExistence type="predicted"/>
<dbReference type="AlphaFoldDB" id="A0A5C1PW70"/>
<evidence type="ECO:0000313" key="4">
    <source>
        <dbReference type="Proteomes" id="UP001549111"/>
    </source>
</evidence>
<organism evidence="2 3">
    <name type="scientific">Sphaerotilus sulfidivorans</name>
    <dbReference type="NCBI Taxonomy" id="639200"/>
    <lineage>
        <taxon>Bacteria</taxon>
        <taxon>Pseudomonadati</taxon>
        <taxon>Pseudomonadota</taxon>
        <taxon>Betaproteobacteria</taxon>
        <taxon>Burkholderiales</taxon>
        <taxon>Sphaerotilaceae</taxon>
        <taxon>Sphaerotilus</taxon>
    </lineage>
</organism>
<dbReference type="Proteomes" id="UP001549111">
    <property type="component" value="Unassembled WGS sequence"/>
</dbReference>
<evidence type="ECO:0000313" key="1">
    <source>
        <dbReference type="EMBL" id="MET3604753.1"/>
    </source>
</evidence>
<dbReference type="Proteomes" id="UP000323522">
    <property type="component" value="Chromosome"/>
</dbReference>